<proteinExistence type="predicted"/>
<evidence type="ECO:0000313" key="1">
    <source>
        <dbReference type="EMBL" id="JAD42880.1"/>
    </source>
</evidence>
<name>A0A0A9A1J4_ARUDO</name>
<dbReference type="EMBL" id="GBRH01255015">
    <property type="protein sequence ID" value="JAD42880.1"/>
    <property type="molecule type" value="Transcribed_RNA"/>
</dbReference>
<accession>A0A0A9A1J4</accession>
<reference evidence="1" key="1">
    <citation type="submission" date="2014-09" db="EMBL/GenBank/DDBJ databases">
        <authorList>
            <person name="Magalhaes I.L.F."/>
            <person name="Oliveira U."/>
            <person name="Santos F.R."/>
            <person name="Vidigal T.H.D.A."/>
            <person name="Brescovit A.D."/>
            <person name="Santos A.J."/>
        </authorList>
    </citation>
    <scope>NUCLEOTIDE SEQUENCE</scope>
    <source>
        <tissue evidence="1">Shoot tissue taken approximately 20 cm above the soil surface</tissue>
    </source>
</reference>
<protein>
    <submittedName>
        <fullName evidence="1">Uncharacterized protein</fullName>
    </submittedName>
</protein>
<reference evidence="1" key="2">
    <citation type="journal article" date="2015" name="Data Brief">
        <title>Shoot transcriptome of the giant reed, Arundo donax.</title>
        <authorList>
            <person name="Barrero R.A."/>
            <person name="Guerrero F.D."/>
            <person name="Moolhuijzen P."/>
            <person name="Goolsby J.A."/>
            <person name="Tidwell J."/>
            <person name="Bellgard S.E."/>
            <person name="Bellgard M.I."/>
        </authorList>
    </citation>
    <scope>NUCLEOTIDE SEQUENCE</scope>
    <source>
        <tissue evidence="1">Shoot tissue taken approximately 20 cm above the soil surface</tissue>
    </source>
</reference>
<sequence length="8" mass="1374">MHRWWWWW</sequence>
<organism evidence="1">
    <name type="scientific">Arundo donax</name>
    <name type="common">Giant reed</name>
    <name type="synonym">Donax arundinaceus</name>
    <dbReference type="NCBI Taxonomy" id="35708"/>
    <lineage>
        <taxon>Eukaryota</taxon>
        <taxon>Viridiplantae</taxon>
        <taxon>Streptophyta</taxon>
        <taxon>Embryophyta</taxon>
        <taxon>Tracheophyta</taxon>
        <taxon>Spermatophyta</taxon>
        <taxon>Magnoliopsida</taxon>
        <taxon>Liliopsida</taxon>
        <taxon>Poales</taxon>
        <taxon>Poaceae</taxon>
        <taxon>PACMAD clade</taxon>
        <taxon>Arundinoideae</taxon>
        <taxon>Arundineae</taxon>
        <taxon>Arundo</taxon>
    </lineage>
</organism>